<reference evidence="2" key="1">
    <citation type="journal article" date="2019" name="Int. J. Syst. Evol. Microbiol.">
        <title>The Global Catalogue of Microorganisms (GCM) 10K type strain sequencing project: providing services to taxonomists for standard genome sequencing and annotation.</title>
        <authorList>
            <consortium name="The Broad Institute Genomics Platform"/>
            <consortium name="The Broad Institute Genome Sequencing Center for Infectious Disease"/>
            <person name="Wu L."/>
            <person name="Ma J."/>
        </authorList>
    </citation>
    <scope>NUCLEOTIDE SEQUENCE [LARGE SCALE GENOMIC DNA]</scope>
    <source>
        <strain evidence="2">CGMCC 4.7357</strain>
    </source>
</reference>
<protein>
    <submittedName>
        <fullName evidence="1">DUF5020 family protein</fullName>
    </submittedName>
</protein>
<dbReference type="Proteomes" id="UP001596020">
    <property type="component" value="Unassembled WGS sequence"/>
</dbReference>
<dbReference type="InterPro" id="IPR036777">
    <property type="entry name" value="Channel_Tsx-like_sf"/>
</dbReference>
<dbReference type="Pfam" id="PF16412">
    <property type="entry name" value="DUF5020"/>
    <property type="match status" value="1"/>
</dbReference>
<accession>A0ABV9K791</accession>
<sequence>MRKLFTILILTVFILPIAYSQNVQLHYDFGRHIYDKDLAERPRLTSTVEMFHPDKFGSTYFFIDMDYTQQGVASAYWEISRELKFWQSPFSAHLEYNGGLCSSFPYNNAYLVGSTYTWNNEDYMSGFTLSAMYKYIQKSPKPNSFQITGTWYLNFAKNGMCTFSGFADFWKEKTPAGKDYIFLSEPQFWLNLYKIDGISDDFKLSVGGEIELSNNFAGRDGFYAIPTLALKWTF</sequence>
<organism evidence="1 2">
    <name type="scientific">Falsiporphyromonas endometrii</name>
    <dbReference type="NCBI Taxonomy" id="1387297"/>
    <lineage>
        <taxon>Bacteria</taxon>
        <taxon>Pseudomonadati</taxon>
        <taxon>Bacteroidota</taxon>
        <taxon>Bacteroidia</taxon>
        <taxon>Bacteroidales</taxon>
        <taxon>Porphyromonadaceae</taxon>
        <taxon>Falsiporphyromonas</taxon>
    </lineage>
</organism>
<evidence type="ECO:0000313" key="1">
    <source>
        <dbReference type="EMBL" id="MFC4665864.1"/>
    </source>
</evidence>
<proteinExistence type="predicted"/>
<name>A0ABV9K791_9PORP</name>
<comment type="caution">
    <text evidence="1">The sequence shown here is derived from an EMBL/GenBank/DDBJ whole genome shotgun (WGS) entry which is preliminary data.</text>
</comment>
<evidence type="ECO:0000313" key="2">
    <source>
        <dbReference type="Proteomes" id="UP001596020"/>
    </source>
</evidence>
<dbReference type="RefSeq" id="WP_380078376.1">
    <property type="nucleotide sequence ID" value="NZ_JBHSGO010000144.1"/>
</dbReference>
<gene>
    <name evidence="1" type="ORF">ACFO3G_04490</name>
</gene>
<dbReference type="SUPFAM" id="SSF111364">
    <property type="entry name" value="Tsx-like channel"/>
    <property type="match status" value="1"/>
</dbReference>
<keyword evidence="2" id="KW-1185">Reference proteome</keyword>
<dbReference type="EMBL" id="JBHSGO010000144">
    <property type="protein sequence ID" value="MFC4665864.1"/>
    <property type="molecule type" value="Genomic_DNA"/>
</dbReference>